<dbReference type="Gene3D" id="3.40.50.1820">
    <property type="entry name" value="alpha/beta hydrolase"/>
    <property type="match status" value="1"/>
</dbReference>
<dbReference type="Pfam" id="PF12697">
    <property type="entry name" value="Abhydrolase_6"/>
    <property type="match status" value="1"/>
</dbReference>
<dbReference type="Pfam" id="PF02566">
    <property type="entry name" value="OsmC"/>
    <property type="match status" value="1"/>
</dbReference>
<dbReference type="EMBL" id="BAABLK010000004">
    <property type="protein sequence ID" value="GAA5225614.1"/>
    <property type="molecule type" value="Genomic_DNA"/>
</dbReference>
<evidence type="ECO:0000259" key="1">
    <source>
        <dbReference type="Pfam" id="PF12697"/>
    </source>
</evidence>
<proteinExistence type="predicted"/>
<dbReference type="InterPro" id="IPR003718">
    <property type="entry name" value="OsmC/Ohr_fam"/>
</dbReference>
<keyword evidence="2" id="KW-0378">Hydrolase</keyword>
<comment type="caution">
    <text evidence="2">The sequence shown here is derived from an EMBL/GenBank/DDBJ whole genome shotgun (WGS) entry which is preliminary data.</text>
</comment>
<dbReference type="Proteomes" id="UP001501257">
    <property type="component" value="Unassembled WGS sequence"/>
</dbReference>
<dbReference type="InterPro" id="IPR036102">
    <property type="entry name" value="OsmC/Ohrsf"/>
</dbReference>
<dbReference type="PANTHER" id="PTHR39624">
    <property type="entry name" value="PROTEIN INVOLVED IN RIMO-MEDIATED BETA-METHYLTHIOLATION OF RIBOSOMAL PROTEIN S12 YCAO"/>
    <property type="match status" value="1"/>
</dbReference>
<dbReference type="InterPro" id="IPR015946">
    <property type="entry name" value="KH_dom-like_a/b"/>
</dbReference>
<protein>
    <submittedName>
        <fullName evidence="2">Bifunctional alpha/beta hydrolase/OsmC family protein</fullName>
    </submittedName>
</protein>
<keyword evidence="3" id="KW-1185">Reference proteome</keyword>
<evidence type="ECO:0000313" key="3">
    <source>
        <dbReference type="Proteomes" id="UP001501257"/>
    </source>
</evidence>
<organism evidence="2 3">
    <name type="scientific">Paeniglutamicibacter antarcticus</name>
    <dbReference type="NCBI Taxonomy" id="494023"/>
    <lineage>
        <taxon>Bacteria</taxon>
        <taxon>Bacillati</taxon>
        <taxon>Actinomycetota</taxon>
        <taxon>Actinomycetes</taxon>
        <taxon>Micrococcales</taxon>
        <taxon>Micrococcaceae</taxon>
        <taxon>Paeniglutamicibacter</taxon>
    </lineage>
</organism>
<dbReference type="SUPFAM" id="SSF82784">
    <property type="entry name" value="OsmC-like"/>
    <property type="match status" value="1"/>
</dbReference>
<dbReference type="SUPFAM" id="SSF53474">
    <property type="entry name" value="alpha/beta-Hydrolases"/>
    <property type="match status" value="1"/>
</dbReference>
<reference evidence="3" key="1">
    <citation type="journal article" date="2019" name="Int. J. Syst. Evol. Microbiol.">
        <title>The Global Catalogue of Microorganisms (GCM) 10K type strain sequencing project: providing services to taxonomists for standard genome sequencing and annotation.</title>
        <authorList>
            <consortium name="The Broad Institute Genomics Platform"/>
            <consortium name="The Broad Institute Genome Sequencing Center for Infectious Disease"/>
            <person name="Wu L."/>
            <person name="Ma J."/>
        </authorList>
    </citation>
    <scope>NUCLEOTIDE SEQUENCE [LARGE SCALE GENOMIC DNA]</scope>
    <source>
        <strain evidence="3">JCM 18952</strain>
    </source>
</reference>
<dbReference type="InterPro" id="IPR029058">
    <property type="entry name" value="AB_hydrolase_fold"/>
</dbReference>
<dbReference type="Gene3D" id="3.30.300.20">
    <property type="match status" value="1"/>
</dbReference>
<sequence>MEFPGSQGDALAARLDLPDGEVRAYALFAHCFSCSKDVFAASRVSKALTASGIAVLRFDFTGLGQSDGDFSNTNFSSNIDDLVSAADFLRKNYQAPRILIGHSLGGSAVLAAAHRIASVRAVATIAAPADPLHVKELLRESVETIREQGFAEVQLGGRRFNIQEQFLADAAAQPQAERIRTLGAALLVMHSPVDQIVSVDEAGKIFSLARHPKSFVALDGADHLLSRREDSQFAADIIGAWAGRYAFEENQAPSVGGAAPTRNEAQDASVVREPGIVTVQESGNGSFQQLISSGHHAVLADEPTPIGTDTGLSPYELLLAGLGACTSMTLRMYAQRKKLDLQKVSVRLAHSRIHAEDCANCETTSGKIDHIERSITLTGNLSDEQRNRMLEIADKCPVHRTLESEISITSTLA</sequence>
<dbReference type="PANTHER" id="PTHR39624:SF2">
    <property type="entry name" value="OSMC-LIKE PROTEIN"/>
    <property type="match status" value="1"/>
</dbReference>
<evidence type="ECO:0000313" key="2">
    <source>
        <dbReference type="EMBL" id="GAA5225614.1"/>
    </source>
</evidence>
<dbReference type="GO" id="GO:0016787">
    <property type="term" value="F:hydrolase activity"/>
    <property type="evidence" value="ECO:0007669"/>
    <property type="project" value="UniProtKB-KW"/>
</dbReference>
<dbReference type="InterPro" id="IPR000073">
    <property type="entry name" value="AB_hydrolase_1"/>
</dbReference>
<feature type="domain" description="AB hydrolase-1" evidence="1">
    <location>
        <begin position="27"/>
        <end position="227"/>
    </location>
</feature>
<gene>
    <name evidence="2" type="ORF">GCM10025778_01440</name>
</gene>
<accession>A0ABP9TF31</accession>
<name>A0ABP9TF31_9MICC</name>